<protein>
    <submittedName>
        <fullName evidence="1">Uncharacterized protein</fullName>
    </submittedName>
</protein>
<comment type="caution">
    <text evidence="1">The sequence shown here is derived from an EMBL/GenBank/DDBJ whole genome shotgun (WGS) entry which is preliminary data.</text>
</comment>
<dbReference type="EMBL" id="FWZC01000033">
    <property type="protein sequence ID" value="SME03137.1"/>
    <property type="molecule type" value="Genomic_DNA"/>
</dbReference>
<organism evidence="1 2">
    <name type="scientific">Bacillus paranthracis</name>
    <dbReference type="NCBI Taxonomy" id="2026186"/>
    <lineage>
        <taxon>Bacteria</taxon>
        <taxon>Bacillati</taxon>
        <taxon>Bacillota</taxon>
        <taxon>Bacilli</taxon>
        <taxon>Bacillales</taxon>
        <taxon>Bacillaceae</taxon>
        <taxon>Bacillus</taxon>
        <taxon>Bacillus cereus group</taxon>
    </lineage>
</organism>
<dbReference type="RefSeq" id="WP_001033845.1">
    <property type="nucleotide sequence ID" value="NZ_FWZC01000033.1"/>
</dbReference>
<evidence type="ECO:0000313" key="1">
    <source>
        <dbReference type="EMBL" id="SME03137.1"/>
    </source>
</evidence>
<gene>
    <name evidence="1" type="ORF">BACERE00221_02165</name>
</gene>
<reference evidence="1 2" key="1">
    <citation type="submission" date="2017-04" db="EMBL/GenBank/DDBJ databases">
        <authorList>
            <person name="Criscuolo A."/>
        </authorList>
    </citation>
    <scope>NUCLEOTIDE SEQUENCE [LARGE SCALE GENOMIC DNA]</scope>
    <source>
        <strain evidence="1">16-00221</strain>
    </source>
</reference>
<proteinExistence type="predicted"/>
<name>A0A9X8SDF2_9BACI</name>
<sequence>MNKISELTIRLLLIFFPGIISLLFIDTLTPHRVREFKMFLLHSFILGLASYFLLYVFISINNFFVIMKGLIPTWKVSFLNSLVNKQASIDIKEVVIATFVAILLAFVISTILNRKFLHKLAKKIGVSKKFGQLDVWSYVFDSPQSVWVIIRDLENDLMYQGWVEAFSDTFDNNELFIRDVDVYRNSDAQKLYSMQAVYITKDKSNLIIEFP</sequence>
<dbReference type="AlphaFoldDB" id="A0A9X8SDF2"/>
<dbReference type="Proteomes" id="UP000194435">
    <property type="component" value="Unassembled WGS sequence"/>
</dbReference>
<evidence type="ECO:0000313" key="2">
    <source>
        <dbReference type="Proteomes" id="UP000194435"/>
    </source>
</evidence>
<accession>A0A9X8SDF2</accession>